<dbReference type="PROSITE" id="PS00160">
    <property type="entry name" value="ALDOLASE_KDPG_KHG_2"/>
    <property type="match status" value="1"/>
</dbReference>
<gene>
    <name evidence="6" type="primary">eda</name>
    <name evidence="6" type="ORF">AArcS_2214</name>
</gene>
<evidence type="ECO:0000256" key="2">
    <source>
        <dbReference type="ARBA" id="ARBA00006906"/>
    </source>
</evidence>
<dbReference type="Proteomes" id="UP000663586">
    <property type="component" value="Chromosome"/>
</dbReference>
<dbReference type="AlphaFoldDB" id="A0A897MSY5"/>
<organism evidence="6 7">
    <name type="scientific">Natranaeroarchaeum sulfidigenes</name>
    <dbReference type="NCBI Taxonomy" id="2784880"/>
    <lineage>
        <taxon>Archaea</taxon>
        <taxon>Methanobacteriati</taxon>
        <taxon>Methanobacteriota</taxon>
        <taxon>Stenosarchaea group</taxon>
        <taxon>Halobacteria</taxon>
        <taxon>Halobacteriales</taxon>
        <taxon>Natronoarchaeaceae</taxon>
        <taxon>Natranaeroarchaeum</taxon>
    </lineage>
</organism>
<dbReference type="GeneID" id="70685590"/>
<accession>A0A897MSY5</accession>
<comment type="subunit">
    <text evidence="3">Homotrimer.</text>
</comment>
<keyword evidence="4" id="KW-0456">Lyase</keyword>
<dbReference type="InterPro" id="IPR031338">
    <property type="entry name" value="KDPG/KHG_AS_2"/>
</dbReference>
<dbReference type="CDD" id="cd00452">
    <property type="entry name" value="KDPG_aldolase"/>
    <property type="match status" value="1"/>
</dbReference>
<reference evidence="6" key="1">
    <citation type="submission" date="2020-11" db="EMBL/GenBank/DDBJ databases">
        <title>Carbohydrate-dependent, anaerobic sulfur respiration: A novel catabolism in halophilic archaea.</title>
        <authorList>
            <person name="Sorokin D.Y."/>
            <person name="Messina E."/>
            <person name="Smedile F."/>
            <person name="La Cono V."/>
            <person name="Hallsworth J.E."/>
            <person name="Yakimov M.M."/>
        </authorList>
    </citation>
    <scope>NUCLEOTIDE SEQUENCE</scope>
    <source>
        <strain evidence="6">AArc-S</strain>
    </source>
</reference>
<dbReference type="Pfam" id="PF01081">
    <property type="entry name" value="Aldolase"/>
    <property type="match status" value="1"/>
</dbReference>
<comment type="pathway">
    <text evidence="1">Carbohydrate acid metabolism.</text>
</comment>
<evidence type="ECO:0000256" key="4">
    <source>
        <dbReference type="ARBA" id="ARBA00023239"/>
    </source>
</evidence>
<dbReference type="KEGG" id="hara:AArcS_2214"/>
<evidence type="ECO:0000313" key="6">
    <source>
        <dbReference type="EMBL" id="QSG03411.1"/>
    </source>
</evidence>
<keyword evidence="5" id="KW-0119">Carbohydrate metabolism</keyword>
<evidence type="ECO:0000256" key="1">
    <source>
        <dbReference type="ARBA" id="ARBA00004761"/>
    </source>
</evidence>
<evidence type="ECO:0000256" key="3">
    <source>
        <dbReference type="ARBA" id="ARBA00011233"/>
    </source>
</evidence>
<name>A0A897MSY5_9EURY</name>
<dbReference type="EMBL" id="CP064786">
    <property type="protein sequence ID" value="QSG03411.1"/>
    <property type="molecule type" value="Genomic_DNA"/>
</dbReference>
<dbReference type="SUPFAM" id="SSF51569">
    <property type="entry name" value="Aldolase"/>
    <property type="match status" value="1"/>
</dbReference>
<dbReference type="InterPro" id="IPR000887">
    <property type="entry name" value="Aldlse_KDPG_KHG"/>
</dbReference>
<dbReference type="InterPro" id="IPR013785">
    <property type="entry name" value="Aldolase_TIM"/>
</dbReference>
<dbReference type="PANTHER" id="PTHR30246">
    <property type="entry name" value="2-KETO-3-DEOXY-6-PHOSPHOGLUCONATE ALDOLASE"/>
    <property type="match status" value="1"/>
</dbReference>
<protein>
    <submittedName>
        <fullName evidence="6">2-keto-3-deoxy-6-phosphogluconate aldolase</fullName>
    </submittedName>
</protein>
<evidence type="ECO:0000313" key="7">
    <source>
        <dbReference type="Proteomes" id="UP000663586"/>
    </source>
</evidence>
<dbReference type="GO" id="GO:0016829">
    <property type="term" value="F:lyase activity"/>
    <property type="evidence" value="ECO:0007669"/>
    <property type="project" value="UniProtKB-KW"/>
</dbReference>
<dbReference type="RefSeq" id="WP_238477463.1">
    <property type="nucleotide sequence ID" value="NZ_CP064786.1"/>
</dbReference>
<dbReference type="Gene3D" id="3.20.20.70">
    <property type="entry name" value="Aldolase class I"/>
    <property type="match status" value="1"/>
</dbReference>
<proteinExistence type="inferred from homology"/>
<sequence>MSTHENMQQLVDSGVIAVLRGVDEADVEQVAEALIEGGVTTLEVTADTPGAIDMIGDLAAAYEDREDVLIGAGTVLDAETARSALLAGAEFVVCPSFHEDVVETCNRYGAVVAPGVATPTEAIEAYETGADLVKLFPASDLGASYLGSIKGPLGQIPIVPTGGIGPDNAGEFIEAGACAVGAGGSLIDAEAIEAGKYDVLTENAEALVAAVEDAR</sequence>
<comment type="similarity">
    <text evidence="2">Belongs to the KHG/KDPG aldolase family.</text>
</comment>
<dbReference type="NCBIfam" id="TIGR01182">
    <property type="entry name" value="eda"/>
    <property type="match status" value="1"/>
</dbReference>
<dbReference type="PANTHER" id="PTHR30246:SF1">
    <property type="entry name" value="2-DEHYDRO-3-DEOXY-6-PHOSPHOGALACTONATE ALDOLASE-RELATED"/>
    <property type="match status" value="1"/>
</dbReference>
<evidence type="ECO:0000256" key="5">
    <source>
        <dbReference type="ARBA" id="ARBA00023277"/>
    </source>
</evidence>
<keyword evidence="7" id="KW-1185">Reference proteome</keyword>